<dbReference type="AlphaFoldDB" id="A0A803PVA8"/>
<reference evidence="1" key="1">
    <citation type="submission" date="2018-11" db="EMBL/GenBank/DDBJ databases">
        <authorList>
            <person name="Grassa J C."/>
        </authorList>
    </citation>
    <scope>NUCLEOTIDE SEQUENCE [LARGE SCALE GENOMIC DNA]</scope>
</reference>
<proteinExistence type="predicted"/>
<name>A0A803PVA8_CANSA</name>
<dbReference type="PANTHER" id="PTHR31286:SF180">
    <property type="entry name" value="OS10G0362600 PROTEIN"/>
    <property type="match status" value="1"/>
</dbReference>
<evidence type="ECO:0008006" key="3">
    <source>
        <dbReference type="Google" id="ProtNLM"/>
    </source>
</evidence>
<dbReference type="PANTHER" id="PTHR31286">
    <property type="entry name" value="GLYCINE-RICH CELL WALL STRUCTURAL PROTEIN 1.8-LIKE"/>
    <property type="match status" value="1"/>
</dbReference>
<evidence type="ECO:0000313" key="2">
    <source>
        <dbReference type="Proteomes" id="UP000596661"/>
    </source>
</evidence>
<dbReference type="Proteomes" id="UP000596661">
    <property type="component" value="Chromosome 6"/>
</dbReference>
<organism evidence="1 2">
    <name type="scientific">Cannabis sativa</name>
    <name type="common">Hemp</name>
    <name type="synonym">Marijuana</name>
    <dbReference type="NCBI Taxonomy" id="3483"/>
    <lineage>
        <taxon>Eukaryota</taxon>
        <taxon>Viridiplantae</taxon>
        <taxon>Streptophyta</taxon>
        <taxon>Embryophyta</taxon>
        <taxon>Tracheophyta</taxon>
        <taxon>Spermatophyta</taxon>
        <taxon>Magnoliopsida</taxon>
        <taxon>eudicotyledons</taxon>
        <taxon>Gunneridae</taxon>
        <taxon>Pentapetalae</taxon>
        <taxon>rosids</taxon>
        <taxon>fabids</taxon>
        <taxon>Rosales</taxon>
        <taxon>Cannabaceae</taxon>
        <taxon>Cannabis</taxon>
    </lineage>
</organism>
<sequence length="115" mass="13150">MGCKNMVASVVKKINLGVWNLEQNWRMKKFEEGVLGFSFDSQADCTTVMNKRSWQVNSVLLNLKLWPIEGEVRMSKFDTTQFWVEFHGLPTRSLSESNIPILAKKVGQLVKTDGK</sequence>
<protein>
    <recommendedName>
        <fullName evidence="3">DUF4283 domain-containing protein</fullName>
    </recommendedName>
</protein>
<dbReference type="InterPro" id="IPR040256">
    <property type="entry name" value="At4g02000-like"/>
</dbReference>
<dbReference type="EnsemblPlants" id="evm.model.06.1625">
    <property type="protein sequence ID" value="cds.evm.model.06.1625"/>
    <property type="gene ID" value="evm.TU.06.1625"/>
</dbReference>
<accession>A0A803PVA8</accession>
<reference evidence="1" key="2">
    <citation type="submission" date="2021-03" db="UniProtKB">
        <authorList>
            <consortium name="EnsemblPlants"/>
        </authorList>
    </citation>
    <scope>IDENTIFICATION</scope>
</reference>
<keyword evidence="2" id="KW-1185">Reference proteome</keyword>
<dbReference type="EMBL" id="UZAU01000616">
    <property type="status" value="NOT_ANNOTATED_CDS"/>
    <property type="molecule type" value="Genomic_DNA"/>
</dbReference>
<dbReference type="Gramene" id="evm.model.06.1625">
    <property type="protein sequence ID" value="cds.evm.model.06.1625"/>
    <property type="gene ID" value="evm.TU.06.1625"/>
</dbReference>
<evidence type="ECO:0000313" key="1">
    <source>
        <dbReference type="EnsemblPlants" id="cds.evm.model.06.1625"/>
    </source>
</evidence>